<evidence type="ECO:0000313" key="2">
    <source>
        <dbReference type="Proteomes" id="UP000647587"/>
    </source>
</evidence>
<dbReference type="InterPro" id="IPR003615">
    <property type="entry name" value="HNH_nuc"/>
</dbReference>
<reference evidence="2" key="1">
    <citation type="journal article" date="2019" name="Int. J. Syst. Evol. Microbiol.">
        <title>The Global Catalogue of Microorganisms (GCM) 10K type strain sequencing project: providing services to taxonomists for standard genome sequencing and annotation.</title>
        <authorList>
            <consortium name="The Broad Institute Genomics Platform"/>
            <consortium name="The Broad Institute Genome Sequencing Center for Infectious Disease"/>
            <person name="Wu L."/>
            <person name="Ma J."/>
        </authorList>
    </citation>
    <scope>NUCLEOTIDE SEQUENCE [LARGE SCALE GENOMIC DNA]</scope>
    <source>
        <strain evidence="2">JCM 30331</strain>
    </source>
</reference>
<proteinExistence type="predicted"/>
<evidence type="ECO:0008006" key="3">
    <source>
        <dbReference type="Google" id="ProtNLM"/>
    </source>
</evidence>
<dbReference type="Gene3D" id="1.10.30.50">
    <property type="match status" value="1"/>
</dbReference>
<dbReference type="EMBL" id="BMPP01000018">
    <property type="protein sequence ID" value="GGK38146.1"/>
    <property type="molecule type" value="Genomic_DNA"/>
</dbReference>
<evidence type="ECO:0000313" key="1">
    <source>
        <dbReference type="EMBL" id="GGK38146.1"/>
    </source>
</evidence>
<protein>
    <recommendedName>
        <fullName evidence="3">HNH nuclease domain-containing protein</fullName>
    </recommendedName>
</protein>
<name>A0ABQ2F171_9DEIO</name>
<sequence>MADGRTLLATLLRHEAKSNSYKFALVRAINDLALLHPVPTEQDVIVPLRLIAERWLVSYWAFVGDTPVYQGPRAQRATGIGQDLSFRDALTSLRGAWEAWTGTRSEPADGALLLAAFQVGRGTLPEPLQRLTEATVAAIAQAVRQPVKYAGGGGSHKLFGMPAPAQALSGHLLAGTRPAEPAFVVSAALWQTFNDLSLWVEALCLHEWSLYVERVTQHVPVSRGQVFTLLTATPAARIPLTWERHQVQLLMLEGAVFHCPWTHKLLTPSNFDLDHLIPLAAHPINDLWNLVPSDPVHNQHIKRARLPDSTRLHGALTALEQTYGVYDQQPLTGPVLRRDVLARFGFPLAPAALAEQVIGLANHMAEARNVPRY</sequence>
<accession>A0ABQ2F171</accession>
<comment type="caution">
    <text evidence="1">The sequence shown here is derived from an EMBL/GenBank/DDBJ whole genome shotgun (WGS) entry which is preliminary data.</text>
</comment>
<organism evidence="1 2">
    <name type="scientific">Deinococcus malanensis</name>
    <dbReference type="NCBI Taxonomy" id="1706855"/>
    <lineage>
        <taxon>Bacteria</taxon>
        <taxon>Thermotogati</taxon>
        <taxon>Deinococcota</taxon>
        <taxon>Deinococci</taxon>
        <taxon>Deinococcales</taxon>
        <taxon>Deinococcaceae</taxon>
        <taxon>Deinococcus</taxon>
    </lineage>
</organism>
<gene>
    <name evidence="1" type="ORF">GCM10008955_35060</name>
</gene>
<dbReference type="Proteomes" id="UP000647587">
    <property type="component" value="Unassembled WGS sequence"/>
</dbReference>
<dbReference type="RefSeq" id="WP_189011090.1">
    <property type="nucleotide sequence ID" value="NZ_BMPP01000018.1"/>
</dbReference>
<dbReference type="CDD" id="cd00085">
    <property type="entry name" value="HNHc"/>
    <property type="match status" value="1"/>
</dbReference>
<keyword evidence="2" id="KW-1185">Reference proteome</keyword>